<feature type="region of interest" description="Disordered" evidence="1">
    <location>
        <begin position="121"/>
        <end position="145"/>
    </location>
</feature>
<accession>A0A151J9A8</accession>
<evidence type="ECO:0000313" key="3">
    <source>
        <dbReference type="Proteomes" id="UP000078492"/>
    </source>
</evidence>
<evidence type="ECO:0000256" key="1">
    <source>
        <dbReference type="SAM" id="MobiDB-lite"/>
    </source>
</evidence>
<protein>
    <submittedName>
        <fullName evidence="2">Uncharacterized protein</fullName>
    </submittedName>
</protein>
<keyword evidence="3" id="KW-1185">Reference proteome</keyword>
<evidence type="ECO:0000313" key="2">
    <source>
        <dbReference type="EMBL" id="KYN21626.1"/>
    </source>
</evidence>
<organism evidence="2 3">
    <name type="scientific">Trachymyrmex cornetzi</name>
    <dbReference type="NCBI Taxonomy" id="471704"/>
    <lineage>
        <taxon>Eukaryota</taxon>
        <taxon>Metazoa</taxon>
        <taxon>Ecdysozoa</taxon>
        <taxon>Arthropoda</taxon>
        <taxon>Hexapoda</taxon>
        <taxon>Insecta</taxon>
        <taxon>Pterygota</taxon>
        <taxon>Neoptera</taxon>
        <taxon>Endopterygota</taxon>
        <taxon>Hymenoptera</taxon>
        <taxon>Apocrita</taxon>
        <taxon>Aculeata</taxon>
        <taxon>Formicoidea</taxon>
        <taxon>Formicidae</taxon>
        <taxon>Myrmicinae</taxon>
        <taxon>Trachymyrmex</taxon>
    </lineage>
</organism>
<feature type="compositionally biased region" description="Basic and acidic residues" evidence="1">
    <location>
        <begin position="126"/>
        <end position="145"/>
    </location>
</feature>
<dbReference type="EMBL" id="KQ979425">
    <property type="protein sequence ID" value="KYN21626.1"/>
    <property type="molecule type" value="Genomic_DNA"/>
</dbReference>
<reference evidence="2 3" key="1">
    <citation type="submission" date="2015-09" db="EMBL/GenBank/DDBJ databases">
        <title>Trachymyrmex cornetzi WGS genome.</title>
        <authorList>
            <person name="Nygaard S."/>
            <person name="Hu H."/>
            <person name="Boomsma J."/>
            <person name="Zhang G."/>
        </authorList>
    </citation>
    <scope>NUCLEOTIDE SEQUENCE [LARGE SCALE GENOMIC DNA]</scope>
    <source>
        <strain evidence="2">Tcor2-1</strain>
        <tissue evidence="2">Whole body</tissue>
    </source>
</reference>
<dbReference type="AlphaFoldDB" id="A0A151J9A8"/>
<proteinExistence type="predicted"/>
<sequence length="174" mass="19484">MAFFMAITDTRLKDSPEGSLPEYEALGNPWTIPLVGLWKSMLTSELRLKVLQRMPRIHSWQEDSGMRFAEPSCDPTLAICSHKNSLPRTASSMQSSRFGFFRAGYVATGIYAASTAKRVASQKSPCKNEERSKEEDGEENGERYRLKTVKSGSTLSPVQSAKRLSLFSFALFVF</sequence>
<name>A0A151J9A8_9HYME</name>
<dbReference type="Proteomes" id="UP000078492">
    <property type="component" value="Unassembled WGS sequence"/>
</dbReference>
<gene>
    <name evidence="2" type="ORF">ALC57_06002</name>
</gene>